<dbReference type="Pfam" id="PF00100">
    <property type="entry name" value="Zona_pellucida"/>
    <property type="match status" value="1"/>
</dbReference>
<dbReference type="GO" id="GO:0007339">
    <property type="term" value="P:binding of sperm to zona pellucida"/>
    <property type="evidence" value="ECO:0007669"/>
    <property type="project" value="TreeGrafter"/>
</dbReference>
<dbReference type="PANTHER" id="PTHR11576">
    <property type="entry name" value="ZONA PELLUCIDA SPERM-BINDING PROTEIN 3"/>
    <property type="match status" value="1"/>
</dbReference>
<dbReference type="AlphaFoldDB" id="A0A3Q3FRZ7"/>
<evidence type="ECO:0000313" key="5">
    <source>
        <dbReference type="Proteomes" id="UP000261660"/>
    </source>
</evidence>
<dbReference type="SMART" id="SM00241">
    <property type="entry name" value="ZP"/>
    <property type="match status" value="1"/>
</dbReference>
<dbReference type="FunFam" id="2.60.40.4100:FF:000002">
    <property type="entry name" value="Zona pellucida sperm-binding protein 3"/>
    <property type="match status" value="1"/>
</dbReference>
<dbReference type="GO" id="GO:2000344">
    <property type="term" value="P:positive regulation of acrosome reaction"/>
    <property type="evidence" value="ECO:0007669"/>
    <property type="project" value="TreeGrafter"/>
</dbReference>
<keyword evidence="2" id="KW-0732">Signal</keyword>
<dbReference type="GO" id="GO:0032190">
    <property type="term" value="F:acrosin binding"/>
    <property type="evidence" value="ECO:0007669"/>
    <property type="project" value="TreeGrafter"/>
</dbReference>
<dbReference type="GeneTree" id="ENSGT01030000234567"/>
<organism evidence="4 5">
    <name type="scientific">Labrus bergylta</name>
    <name type="common">ballan wrasse</name>
    <dbReference type="NCBI Taxonomy" id="56723"/>
    <lineage>
        <taxon>Eukaryota</taxon>
        <taxon>Metazoa</taxon>
        <taxon>Chordata</taxon>
        <taxon>Craniata</taxon>
        <taxon>Vertebrata</taxon>
        <taxon>Euteleostomi</taxon>
        <taxon>Actinopterygii</taxon>
        <taxon>Neopterygii</taxon>
        <taxon>Teleostei</taxon>
        <taxon>Neoteleostei</taxon>
        <taxon>Acanthomorphata</taxon>
        <taxon>Eupercaria</taxon>
        <taxon>Labriformes</taxon>
        <taxon>Labridae</taxon>
        <taxon>Labrus</taxon>
    </lineage>
</organism>
<evidence type="ECO:0000256" key="2">
    <source>
        <dbReference type="SAM" id="SignalP"/>
    </source>
</evidence>
<dbReference type="InterPro" id="IPR001507">
    <property type="entry name" value="ZP_dom"/>
</dbReference>
<reference evidence="4" key="2">
    <citation type="submission" date="2025-09" db="UniProtKB">
        <authorList>
            <consortium name="Ensembl"/>
        </authorList>
    </citation>
    <scope>IDENTIFICATION</scope>
</reference>
<dbReference type="PANTHER" id="PTHR11576:SF26">
    <property type="entry name" value="ZONA PELLUCIDA GLYCOPROTEIN 3D TANDEM DUPLICATE 2"/>
    <property type="match status" value="1"/>
</dbReference>
<proteinExistence type="predicted"/>
<reference evidence="4" key="1">
    <citation type="submission" date="2025-08" db="UniProtKB">
        <authorList>
            <consortium name="Ensembl"/>
        </authorList>
    </citation>
    <scope>IDENTIFICATION</scope>
</reference>
<sequence length="388" mass="43990">MVYLSLLCTLALLFSSDGEAATFGASNQTIQLMKHVSRRETPILPPPYLQLPVSVDSRLPLVDKQNFSPSRGAGQEPLPEHVWEVLLPNGPQTRPHSVSGVSVRTSCVREKMLVQVDKHLLGTGDPQLMSNWEHVNPANQRGIIFTLSTTWACVEQHERLLITRLSIQTLYNTTHQSSMDQSDDLHLSACLFHVITTAQWERLFPSDQYVLRKTMYFEAEGPSMSQDQRLYVHMCYATPEKSHTSKPQFHVVENFGCMTESRDRRSRFIPYKNNVVRFSVDAFLFKGMTGQQLYMHCSMSVGCSVPTPTAKSCNYDTEAQRWVELYGKDSVCTCCDSNCSAASTETKIVSSMLWTVEMKVKHRKFPKRKTLCNTTKTETTRQRAATES</sequence>
<dbReference type="Proteomes" id="UP000261660">
    <property type="component" value="Unplaced"/>
</dbReference>
<keyword evidence="5" id="KW-1185">Reference proteome</keyword>
<dbReference type="GO" id="GO:0031012">
    <property type="term" value="C:extracellular matrix"/>
    <property type="evidence" value="ECO:0007669"/>
    <property type="project" value="TreeGrafter"/>
</dbReference>
<dbReference type="PROSITE" id="PS51034">
    <property type="entry name" value="ZP_2"/>
    <property type="match status" value="1"/>
</dbReference>
<keyword evidence="1" id="KW-1015">Disulfide bond</keyword>
<evidence type="ECO:0000259" key="3">
    <source>
        <dbReference type="PROSITE" id="PS51034"/>
    </source>
</evidence>
<dbReference type="InterPro" id="IPR042235">
    <property type="entry name" value="ZP-C_dom"/>
</dbReference>
<dbReference type="Gene3D" id="2.60.40.4100">
    <property type="entry name" value="Zona pellucida, ZP-C domain"/>
    <property type="match status" value="1"/>
</dbReference>
<dbReference type="FunCoup" id="A0A3Q3FRZ7">
    <property type="interactions" value="159"/>
</dbReference>
<name>A0A3Q3FRZ7_9LABR</name>
<feature type="chain" id="PRO_5018574661" evidence="2">
    <location>
        <begin position="21"/>
        <end position="388"/>
    </location>
</feature>
<dbReference type="InterPro" id="IPR055355">
    <property type="entry name" value="ZP-C"/>
</dbReference>
<feature type="domain" description="ZP" evidence="3">
    <location>
        <begin position="1"/>
        <end position="320"/>
    </location>
</feature>
<evidence type="ECO:0000313" key="4">
    <source>
        <dbReference type="Ensembl" id="ENSLBEP00000022657.1"/>
    </source>
</evidence>
<evidence type="ECO:0000256" key="1">
    <source>
        <dbReference type="ARBA" id="ARBA00023157"/>
    </source>
</evidence>
<feature type="signal peptide" evidence="2">
    <location>
        <begin position="1"/>
        <end position="20"/>
    </location>
</feature>
<accession>A0A3Q3FRZ7</accession>
<dbReference type="Ensembl" id="ENSLBET00000023841.1">
    <property type="protein sequence ID" value="ENSLBEP00000022657.1"/>
    <property type="gene ID" value="ENSLBEG00000017373.1"/>
</dbReference>
<protein>
    <submittedName>
        <fullName evidence="4">Zona pellucida glycoprotein 3d tandem duplicate 2</fullName>
    </submittedName>
</protein>
<dbReference type="GO" id="GO:0035803">
    <property type="term" value="P:egg coat formation"/>
    <property type="evidence" value="ECO:0007669"/>
    <property type="project" value="TreeGrafter"/>
</dbReference>
<dbReference type="InParanoid" id="A0A3Q3FRZ7"/>